<feature type="domain" description="Sieve element occlusion C-terminal" evidence="3">
    <location>
        <begin position="538"/>
        <end position="768"/>
    </location>
</feature>
<dbReference type="AlphaFoldDB" id="A0AAN7QL05"/>
<dbReference type="Pfam" id="PF14576">
    <property type="entry name" value="SEO_N"/>
    <property type="match status" value="1"/>
</dbReference>
<dbReference type="InterPro" id="IPR027944">
    <property type="entry name" value="SEO_C"/>
</dbReference>
<dbReference type="Proteomes" id="UP001345219">
    <property type="component" value="Chromosome 3"/>
</dbReference>
<dbReference type="PANTHER" id="PTHR33232:SF20">
    <property type="entry name" value="PROTEIN SIEVE ELEMENT OCCLUSION B-LIKE"/>
    <property type="match status" value="1"/>
</dbReference>
<accession>A0AAN7QL05</accession>
<comment type="caution">
    <text evidence="4">The sequence shown here is derived from an EMBL/GenBank/DDBJ whole genome shotgun (WGS) entry which is preliminary data.</text>
</comment>
<evidence type="ECO:0008006" key="6">
    <source>
        <dbReference type="Google" id="ProtNLM"/>
    </source>
</evidence>
<dbReference type="GO" id="GO:0010088">
    <property type="term" value="P:phloem development"/>
    <property type="evidence" value="ECO:0007669"/>
    <property type="project" value="InterPro"/>
</dbReference>
<feature type="domain" description="Sieve element occlusion N-terminal" evidence="2">
    <location>
        <begin position="85"/>
        <end position="375"/>
    </location>
</feature>
<dbReference type="Pfam" id="PF14577">
    <property type="entry name" value="SEO_C"/>
    <property type="match status" value="1"/>
</dbReference>
<evidence type="ECO:0000256" key="1">
    <source>
        <dbReference type="SAM" id="MobiDB-lite"/>
    </source>
</evidence>
<dbReference type="PANTHER" id="PTHR33232">
    <property type="entry name" value="PROTEIN SIEVE ELEMENT OCCLUSION B-LIKE"/>
    <property type="match status" value="1"/>
</dbReference>
<evidence type="ECO:0000259" key="2">
    <source>
        <dbReference type="Pfam" id="PF14576"/>
    </source>
</evidence>
<protein>
    <recommendedName>
        <fullName evidence="6">Sieve element occlusion</fullName>
    </recommendedName>
</protein>
<reference evidence="4 5" key="1">
    <citation type="journal article" date="2023" name="Hortic Res">
        <title>Pangenome of water caltrop reveals structural variations and asymmetric subgenome divergence after allopolyploidization.</title>
        <authorList>
            <person name="Zhang X."/>
            <person name="Chen Y."/>
            <person name="Wang L."/>
            <person name="Yuan Y."/>
            <person name="Fang M."/>
            <person name="Shi L."/>
            <person name="Lu R."/>
            <person name="Comes H.P."/>
            <person name="Ma Y."/>
            <person name="Chen Y."/>
            <person name="Huang G."/>
            <person name="Zhou Y."/>
            <person name="Zheng Z."/>
            <person name="Qiu Y."/>
        </authorList>
    </citation>
    <scope>NUCLEOTIDE SEQUENCE [LARGE SCALE GENOMIC DNA]</scope>
    <source>
        <tissue evidence="4">Roots</tissue>
    </source>
</reference>
<dbReference type="EMBL" id="JAXIOK010000006">
    <property type="protein sequence ID" value="KAK4768080.1"/>
    <property type="molecule type" value="Genomic_DNA"/>
</dbReference>
<sequence>MIMSVFASTRPNGLLLCFRPQLQVRICTFIGTQALRFSLILTHFTHQRLMDSVAPLIPPPLAVARKQLRPQKSGDRSTARPFSASDDSAMMKQIQATHAPDGRTVDVGPILSIIEGIFSHAAPSIDDVLNGKHDRADRALMEEEAAHAAYDGILEHLASTIHRISCELSCKCTSGGGGDAHGTTMAIFNLLSAYSWDVKVVLALAAFAVNYGEFSLIANLYTTNVLAKSVSILKQLPDILEHSTSLKPQFDALHNLIAAMVNVTKCILQFRDLPPQYIAAEAPPLSTAMTYIPTAAYWTIRSIVACASQVASLVGLGHEYMPSGTEAWELSSMAYKVNNIHDHLMTQLTHCKRHIDDKMHAEAYHNLLRLFDTYHVDNMKVLKALIYAKDDILPLYNGSTKTRVGLEALRKRTVLLLISDLGITHDDIFVLEELYADSRERKDTAMQYDIVWLPMVAEGWNGANVERFVQLRGVMPWHSVHHPSVIEPYVAKFIREVWHFANRTVLVALDPQGKVASLNAMYMIWIWRNSAFPFTKEREEDLWNGEVWRLELIVDGFDPKIVQWMADGKYICLYGGDDIEWIRSFTAAAKNVAKEAGIALELAYMGKNNAKERARRTAQAIVAEKLSYTWDNPTLFWYFWTRLESMLYSKLQHGKSTENDQIMQEVMTVLSYDGSDKGWAIFCLGMAPGIARAKGDAALESLRNYPKWEAAARRDGIVPALKGHLEETHSPHHCSRLILPGLAAGAPESVICAECGRPMERFIMYRCCIE</sequence>
<proteinExistence type="predicted"/>
<evidence type="ECO:0000313" key="5">
    <source>
        <dbReference type="Proteomes" id="UP001345219"/>
    </source>
</evidence>
<gene>
    <name evidence="4" type="ORF">SAY87_003221</name>
</gene>
<dbReference type="InterPro" id="IPR027942">
    <property type="entry name" value="SEO_N"/>
</dbReference>
<evidence type="ECO:0000313" key="4">
    <source>
        <dbReference type="EMBL" id="KAK4768080.1"/>
    </source>
</evidence>
<name>A0AAN7QL05_9MYRT</name>
<evidence type="ECO:0000259" key="3">
    <source>
        <dbReference type="Pfam" id="PF14577"/>
    </source>
</evidence>
<dbReference type="InterPro" id="IPR039299">
    <property type="entry name" value="SEOA"/>
</dbReference>
<keyword evidence="5" id="KW-1185">Reference proteome</keyword>
<organism evidence="4 5">
    <name type="scientific">Trapa incisa</name>
    <dbReference type="NCBI Taxonomy" id="236973"/>
    <lineage>
        <taxon>Eukaryota</taxon>
        <taxon>Viridiplantae</taxon>
        <taxon>Streptophyta</taxon>
        <taxon>Embryophyta</taxon>
        <taxon>Tracheophyta</taxon>
        <taxon>Spermatophyta</taxon>
        <taxon>Magnoliopsida</taxon>
        <taxon>eudicotyledons</taxon>
        <taxon>Gunneridae</taxon>
        <taxon>Pentapetalae</taxon>
        <taxon>rosids</taxon>
        <taxon>malvids</taxon>
        <taxon>Myrtales</taxon>
        <taxon>Lythraceae</taxon>
        <taxon>Trapa</taxon>
    </lineage>
</organism>
<feature type="region of interest" description="Disordered" evidence="1">
    <location>
        <begin position="66"/>
        <end position="87"/>
    </location>
</feature>